<dbReference type="RefSeq" id="WP_143073342.1">
    <property type="nucleotide sequence ID" value="NZ_FOGI01000002.1"/>
</dbReference>
<evidence type="ECO:0000256" key="1">
    <source>
        <dbReference type="SAM" id="Phobius"/>
    </source>
</evidence>
<name>A0A1H9MGC8_9PSEU</name>
<feature type="transmembrane region" description="Helical" evidence="1">
    <location>
        <begin position="45"/>
        <end position="68"/>
    </location>
</feature>
<dbReference type="AlphaFoldDB" id="A0A1H9MGC8"/>
<dbReference type="Proteomes" id="UP000199051">
    <property type="component" value="Unassembled WGS sequence"/>
</dbReference>
<gene>
    <name evidence="2" type="ORF">SAMN04487818_102146</name>
</gene>
<keyword evidence="1" id="KW-1133">Transmembrane helix</keyword>
<reference evidence="3" key="1">
    <citation type="submission" date="2016-10" db="EMBL/GenBank/DDBJ databases">
        <authorList>
            <person name="Varghese N."/>
            <person name="Submissions S."/>
        </authorList>
    </citation>
    <scope>NUCLEOTIDE SEQUENCE [LARGE SCALE GENOMIC DNA]</scope>
    <source>
        <strain evidence="3">DSM 44260</strain>
    </source>
</reference>
<feature type="transmembrane region" description="Helical" evidence="1">
    <location>
        <begin position="17"/>
        <end position="39"/>
    </location>
</feature>
<keyword evidence="3" id="KW-1185">Reference proteome</keyword>
<dbReference type="EMBL" id="FOGI01000002">
    <property type="protein sequence ID" value="SER22708.1"/>
    <property type="molecule type" value="Genomic_DNA"/>
</dbReference>
<dbReference type="STRING" id="155974.SAMN04487818_102146"/>
<organism evidence="2 3">
    <name type="scientific">Actinokineospora terrae</name>
    <dbReference type="NCBI Taxonomy" id="155974"/>
    <lineage>
        <taxon>Bacteria</taxon>
        <taxon>Bacillati</taxon>
        <taxon>Actinomycetota</taxon>
        <taxon>Actinomycetes</taxon>
        <taxon>Pseudonocardiales</taxon>
        <taxon>Pseudonocardiaceae</taxon>
        <taxon>Actinokineospora</taxon>
    </lineage>
</organism>
<proteinExistence type="predicted"/>
<keyword evidence="1" id="KW-0812">Transmembrane</keyword>
<evidence type="ECO:0000313" key="2">
    <source>
        <dbReference type="EMBL" id="SER22708.1"/>
    </source>
</evidence>
<keyword evidence="1" id="KW-0472">Membrane</keyword>
<sequence>MSEYSPLRLPGAVRSPWMWFGVVCGAVFGLLGVAMLTYADGDVSVLGLGVAALVLGVGMAGAAARAGVWLDGTGVRERPLFGAGGLCRGAR</sequence>
<protein>
    <submittedName>
        <fullName evidence="2">Uncharacterized protein</fullName>
    </submittedName>
</protein>
<evidence type="ECO:0000313" key="3">
    <source>
        <dbReference type="Proteomes" id="UP000199051"/>
    </source>
</evidence>
<accession>A0A1H9MGC8</accession>